<evidence type="ECO:0000256" key="1">
    <source>
        <dbReference type="ARBA" id="ARBA00022737"/>
    </source>
</evidence>
<accession>A0A267MK61</accession>
<comment type="caution">
    <text evidence="4">The sequence shown here is derived from an EMBL/GenBank/DDBJ whole genome shotgun (WGS) entry which is preliminary data.</text>
</comment>
<keyword evidence="2" id="KW-0812">Transmembrane</keyword>
<evidence type="ECO:0000259" key="3">
    <source>
        <dbReference type="PROSITE" id="PS51272"/>
    </source>
</evidence>
<keyword evidence="1" id="KW-0677">Repeat</keyword>
<evidence type="ECO:0000313" key="5">
    <source>
        <dbReference type="Proteomes" id="UP000216024"/>
    </source>
</evidence>
<feature type="domain" description="SLH" evidence="3">
    <location>
        <begin position="207"/>
        <end position="264"/>
    </location>
</feature>
<keyword evidence="2" id="KW-1133">Transmembrane helix</keyword>
<reference evidence="4 5" key="1">
    <citation type="submission" date="2017-06" db="EMBL/GenBank/DDBJ databases">
        <title>Draft genome sequence of anaerobic fermentative bacterium Anaeromicrobium sediminis DY2726D isolated from West Pacific Ocean sediments.</title>
        <authorList>
            <person name="Zeng X."/>
        </authorList>
    </citation>
    <scope>NUCLEOTIDE SEQUENCE [LARGE SCALE GENOMIC DNA]</scope>
    <source>
        <strain evidence="4 5">DY2726D</strain>
    </source>
</reference>
<sequence length="390" mass="43863">MNKGGRERVKKLYRHLSITILILIMIFGLLPLENILVYAADEEKVVDLYIQGEKSRGGPIFHQSGDIGNGLWYPGKTESGILRIHNNYSDKMKITNLGMTMSLEYVNGKTVTPAIEEEYGKNMKLQIRQGKMLVFKGTVYDGDFNDMQKNPALENPVEIEVNDDLDLEYTVHMEERAGNNMQGLKATVDFIINSVHNNTTHTSSSGGGSKKSEDVKEHWSHDCIKTLLAKGIINGYPSIKLHPETSMTRAEVAVVLANSLKLKPVNRFFSGYVDALPKWARGHIIAVSDAGVFKGYPGFLFKPNENITREEIATVLIRAFNIKRDKNIMLQFTDGEDISDWAIEYVKTGVEKGMLVGYSDNTFKPQNNITRAEAFTIICKILGYHDEHKK</sequence>
<keyword evidence="5" id="KW-1185">Reference proteome</keyword>
<feature type="transmembrane region" description="Helical" evidence="2">
    <location>
        <begin position="12"/>
        <end position="32"/>
    </location>
</feature>
<keyword evidence="2" id="KW-0472">Membrane</keyword>
<organism evidence="4 5">
    <name type="scientific">Anaeromicrobium sediminis</name>
    <dbReference type="NCBI Taxonomy" id="1478221"/>
    <lineage>
        <taxon>Bacteria</taxon>
        <taxon>Bacillati</taxon>
        <taxon>Bacillota</taxon>
        <taxon>Clostridia</taxon>
        <taxon>Peptostreptococcales</taxon>
        <taxon>Thermotaleaceae</taxon>
        <taxon>Anaeromicrobium</taxon>
    </lineage>
</organism>
<dbReference type="PANTHER" id="PTHR43308:SF5">
    <property type="entry name" value="S-LAYER PROTEIN _ PEPTIDOGLYCAN ENDO-BETA-N-ACETYLGLUCOSAMINIDASE"/>
    <property type="match status" value="1"/>
</dbReference>
<proteinExistence type="predicted"/>
<gene>
    <name evidence="4" type="ORF">CCE28_08455</name>
</gene>
<protein>
    <recommendedName>
        <fullName evidence="3">SLH domain-containing protein</fullName>
    </recommendedName>
</protein>
<evidence type="ECO:0000313" key="4">
    <source>
        <dbReference type="EMBL" id="PAB59974.1"/>
    </source>
</evidence>
<dbReference type="OrthoDB" id="174569at2"/>
<dbReference type="InterPro" id="IPR051465">
    <property type="entry name" value="Cell_Envelope_Struct_Comp"/>
</dbReference>
<feature type="domain" description="SLH" evidence="3">
    <location>
        <begin position="265"/>
        <end position="327"/>
    </location>
</feature>
<name>A0A267MK61_9FIRM</name>
<dbReference type="Proteomes" id="UP000216024">
    <property type="component" value="Unassembled WGS sequence"/>
</dbReference>
<evidence type="ECO:0000256" key="2">
    <source>
        <dbReference type="SAM" id="Phobius"/>
    </source>
</evidence>
<dbReference type="InterPro" id="IPR001119">
    <property type="entry name" value="SLH_dom"/>
</dbReference>
<dbReference type="PROSITE" id="PS51272">
    <property type="entry name" value="SLH"/>
    <property type="match status" value="3"/>
</dbReference>
<feature type="domain" description="SLH" evidence="3">
    <location>
        <begin position="329"/>
        <end position="390"/>
    </location>
</feature>
<dbReference type="Pfam" id="PF00395">
    <property type="entry name" value="SLH"/>
    <property type="match status" value="3"/>
</dbReference>
<dbReference type="AlphaFoldDB" id="A0A267MK61"/>
<dbReference type="PANTHER" id="PTHR43308">
    <property type="entry name" value="OUTER MEMBRANE PROTEIN ALPHA-RELATED"/>
    <property type="match status" value="1"/>
</dbReference>
<dbReference type="EMBL" id="NIBG01000005">
    <property type="protein sequence ID" value="PAB59974.1"/>
    <property type="molecule type" value="Genomic_DNA"/>
</dbReference>